<feature type="region of interest" description="Disordered" evidence="1">
    <location>
        <begin position="1"/>
        <end position="97"/>
    </location>
</feature>
<dbReference type="Proteomes" id="UP000719412">
    <property type="component" value="Unassembled WGS sequence"/>
</dbReference>
<reference evidence="2" key="1">
    <citation type="journal article" date="2020" name="J Insects Food Feed">
        <title>The yellow mealworm (Tenebrio molitor) genome: a resource for the emerging insects as food and feed industry.</title>
        <authorList>
            <person name="Eriksson T."/>
            <person name="Andere A."/>
            <person name="Kelstrup H."/>
            <person name="Emery V."/>
            <person name="Picard C."/>
        </authorList>
    </citation>
    <scope>NUCLEOTIDE SEQUENCE</scope>
    <source>
        <strain evidence="2">Stoneville</strain>
        <tissue evidence="2">Whole head</tissue>
    </source>
</reference>
<proteinExistence type="predicted"/>
<evidence type="ECO:0000313" key="2">
    <source>
        <dbReference type="EMBL" id="KAH0817265.1"/>
    </source>
</evidence>
<organism evidence="2 3">
    <name type="scientific">Tenebrio molitor</name>
    <name type="common">Yellow mealworm beetle</name>
    <dbReference type="NCBI Taxonomy" id="7067"/>
    <lineage>
        <taxon>Eukaryota</taxon>
        <taxon>Metazoa</taxon>
        <taxon>Ecdysozoa</taxon>
        <taxon>Arthropoda</taxon>
        <taxon>Hexapoda</taxon>
        <taxon>Insecta</taxon>
        <taxon>Pterygota</taxon>
        <taxon>Neoptera</taxon>
        <taxon>Endopterygota</taxon>
        <taxon>Coleoptera</taxon>
        <taxon>Polyphaga</taxon>
        <taxon>Cucujiformia</taxon>
        <taxon>Tenebrionidae</taxon>
        <taxon>Tenebrio</taxon>
    </lineage>
</organism>
<sequence length="124" mass="13702">MSRPESASDTSPDPEPASQSEIRTSPPFPAPRLFAPGKQPGLPPLSPTRLQSVRSPLTRSLPFSLSGTVSSEAGSPRTSKYKPLHQERSTGDRRDQPVHILQAFQITDTIPRGFRRTWFSKSHL</sequence>
<feature type="compositionally biased region" description="Basic and acidic residues" evidence="1">
    <location>
        <begin position="84"/>
        <end position="97"/>
    </location>
</feature>
<dbReference type="AlphaFoldDB" id="A0A8J6LDU2"/>
<comment type="caution">
    <text evidence="2">The sequence shown here is derived from an EMBL/GenBank/DDBJ whole genome shotgun (WGS) entry which is preliminary data.</text>
</comment>
<evidence type="ECO:0000256" key="1">
    <source>
        <dbReference type="SAM" id="MobiDB-lite"/>
    </source>
</evidence>
<evidence type="ECO:0000313" key="3">
    <source>
        <dbReference type="Proteomes" id="UP000719412"/>
    </source>
</evidence>
<feature type="compositionally biased region" description="Polar residues" evidence="1">
    <location>
        <begin position="1"/>
        <end position="23"/>
    </location>
</feature>
<feature type="compositionally biased region" description="Polar residues" evidence="1">
    <location>
        <begin position="48"/>
        <end position="78"/>
    </location>
</feature>
<accession>A0A8J6LDU2</accession>
<dbReference type="EMBL" id="JABDTM020019927">
    <property type="protein sequence ID" value="KAH0817265.1"/>
    <property type="molecule type" value="Genomic_DNA"/>
</dbReference>
<keyword evidence="3" id="KW-1185">Reference proteome</keyword>
<reference evidence="2" key="2">
    <citation type="submission" date="2021-08" db="EMBL/GenBank/DDBJ databases">
        <authorList>
            <person name="Eriksson T."/>
        </authorList>
    </citation>
    <scope>NUCLEOTIDE SEQUENCE</scope>
    <source>
        <strain evidence="2">Stoneville</strain>
        <tissue evidence="2">Whole head</tissue>
    </source>
</reference>
<protein>
    <submittedName>
        <fullName evidence="2">Uncharacterized protein</fullName>
    </submittedName>
</protein>
<name>A0A8J6LDU2_TENMO</name>
<gene>
    <name evidence="2" type="ORF">GEV33_005526</name>
</gene>